<gene>
    <name evidence="3" type="ORF">EOE65_00465</name>
</gene>
<dbReference type="PIRSF" id="PIRSF029644">
    <property type="entry name" value="UCP029644"/>
    <property type="match status" value="1"/>
</dbReference>
<evidence type="ECO:0000259" key="2">
    <source>
        <dbReference type="PROSITE" id="PS51782"/>
    </source>
</evidence>
<reference evidence="3 4" key="1">
    <citation type="submission" date="2019-01" db="EMBL/GenBank/DDBJ databases">
        <authorList>
            <person name="Chen W.-M."/>
        </authorList>
    </citation>
    <scope>NUCLEOTIDE SEQUENCE [LARGE SCALE GENOMIC DNA]</scope>
    <source>
        <strain evidence="3 4">HPM-16</strain>
    </source>
</reference>
<dbReference type="Gene3D" id="2.60.120.1440">
    <property type="match status" value="1"/>
</dbReference>
<dbReference type="Pfam" id="PF04773">
    <property type="entry name" value="FecR"/>
    <property type="match status" value="1"/>
</dbReference>
<name>A0A437QCC0_9GAMM</name>
<dbReference type="InterPro" id="IPR018392">
    <property type="entry name" value="LysM"/>
</dbReference>
<dbReference type="CDD" id="cd00118">
    <property type="entry name" value="LysM"/>
    <property type="match status" value="1"/>
</dbReference>
<keyword evidence="1" id="KW-0732">Signal</keyword>
<feature type="signal peptide" evidence="1">
    <location>
        <begin position="1"/>
        <end position="31"/>
    </location>
</feature>
<dbReference type="PROSITE" id="PS51782">
    <property type="entry name" value="LYSM"/>
    <property type="match status" value="1"/>
</dbReference>
<dbReference type="InterPro" id="IPR013783">
    <property type="entry name" value="Ig-like_fold"/>
</dbReference>
<sequence>MSSFFRTVNRKALSYSLTTALLAAMSTPLHAEQEFWEYEMQPGDNVWKIAHEMLTDWRAWKEITQLNNVSNDRLMAAGTTLRIPRSLVKTRNAEVDLLTVSGEVQIQRNGSSTREALTDSLALAEGDRLLTSANSSALIEFEDKSKVLLTPDSELVIKRSSVIGAQRKVIDINVELAEGEAEIRANPNKTDNSRFIIETPSAFATTRGTVYRVRAAGDETAAEVTQGKIEVGNAVGSRYIPQSYGVITQKDAPIQPPKKLLDAPQLPALGTVRYLPAKLQWDKINGAVAYRSQVSEGETFNSLVLDSIGPANKANLPVALADGVYWLRVRGADSEGLQGNERIAQFTIDARPFPPVIQKPRTKDKLYSGPVDFIWTEPEGADNYRFELAADEAFTKIVTTTTVSDTSLTLEQVQEGNYFWRVTSITDEGKVGPAGYSTAINVKPVPKTPELAEPSIGEDQISLAWQPDPNTQYFQLQIASDKAFENIIVDTRSDSADAEIQKPEPGSYYMRVRGFDNDNYAGAWTSPQKIDVPIENFLPMILWGIFSVAIFL</sequence>
<dbReference type="RefSeq" id="WP_127692330.1">
    <property type="nucleotide sequence ID" value="NZ_SACQ01000001.1"/>
</dbReference>
<dbReference type="EMBL" id="SACQ01000001">
    <property type="protein sequence ID" value="RVU32161.1"/>
    <property type="molecule type" value="Genomic_DNA"/>
</dbReference>
<dbReference type="SMART" id="SM00257">
    <property type="entry name" value="LysM"/>
    <property type="match status" value="1"/>
</dbReference>
<comment type="caution">
    <text evidence="3">The sequence shown here is derived from an EMBL/GenBank/DDBJ whole genome shotgun (WGS) entry which is preliminary data.</text>
</comment>
<accession>A0A437QCC0</accession>
<dbReference type="PANTHER" id="PTHR38731">
    <property type="entry name" value="LIPL45-RELATED LIPOPROTEIN-RELATED"/>
    <property type="match status" value="1"/>
</dbReference>
<feature type="chain" id="PRO_5019190346" evidence="1">
    <location>
        <begin position="32"/>
        <end position="552"/>
    </location>
</feature>
<dbReference type="InterPro" id="IPR006860">
    <property type="entry name" value="FecR"/>
</dbReference>
<protein>
    <submittedName>
        <fullName evidence="3">LysM peptidoglycan-binding domain-containing protein</fullName>
    </submittedName>
</protein>
<organism evidence="3 4">
    <name type="scientific">Neptunomonas marina</name>
    <dbReference type="NCBI Taxonomy" id="1815562"/>
    <lineage>
        <taxon>Bacteria</taxon>
        <taxon>Pseudomonadati</taxon>
        <taxon>Pseudomonadota</taxon>
        <taxon>Gammaproteobacteria</taxon>
        <taxon>Oceanospirillales</taxon>
        <taxon>Oceanospirillaceae</taxon>
        <taxon>Neptunomonas</taxon>
    </lineage>
</organism>
<feature type="domain" description="LysM" evidence="2">
    <location>
        <begin position="36"/>
        <end position="83"/>
    </location>
</feature>
<dbReference type="Pfam" id="PF01476">
    <property type="entry name" value="LysM"/>
    <property type="match status" value="1"/>
</dbReference>
<dbReference type="Gene3D" id="2.60.40.10">
    <property type="entry name" value="Immunoglobulins"/>
    <property type="match status" value="2"/>
</dbReference>
<evidence type="ECO:0000313" key="3">
    <source>
        <dbReference type="EMBL" id="RVU32161.1"/>
    </source>
</evidence>
<dbReference type="InterPro" id="IPR016930">
    <property type="entry name" value="UCP029644"/>
</dbReference>
<dbReference type="Proteomes" id="UP000282818">
    <property type="component" value="Unassembled WGS sequence"/>
</dbReference>
<dbReference type="InterPro" id="IPR036779">
    <property type="entry name" value="LysM_dom_sf"/>
</dbReference>
<proteinExistence type="predicted"/>
<dbReference type="Gene3D" id="3.10.350.10">
    <property type="entry name" value="LysM domain"/>
    <property type="match status" value="1"/>
</dbReference>
<keyword evidence="4" id="KW-1185">Reference proteome</keyword>
<evidence type="ECO:0000256" key="1">
    <source>
        <dbReference type="SAM" id="SignalP"/>
    </source>
</evidence>
<dbReference type="AlphaFoldDB" id="A0A437QCC0"/>
<evidence type="ECO:0000313" key="4">
    <source>
        <dbReference type="Proteomes" id="UP000282818"/>
    </source>
</evidence>